<keyword evidence="1" id="KW-1185">Reference proteome</keyword>
<dbReference type="Proteomes" id="UP000887565">
    <property type="component" value="Unplaced"/>
</dbReference>
<organism evidence="1 2">
    <name type="scientific">Romanomermis culicivorax</name>
    <name type="common">Nematode worm</name>
    <dbReference type="NCBI Taxonomy" id="13658"/>
    <lineage>
        <taxon>Eukaryota</taxon>
        <taxon>Metazoa</taxon>
        <taxon>Ecdysozoa</taxon>
        <taxon>Nematoda</taxon>
        <taxon>Enoplea</taxon>
        <taxon>Dorylaimia</taxon>
        <taxon>Mermithida</taxon>
        <taxon>Mermithoidea</taxon>
        <taxon>Mermithidae</taxon>
        <taxon>Romanomermis</taxon>
    </lineage>
</organism>
<name>A0A915KGL6_ROMCU</name>
<dbReference type="AlphaFoldDB" id="A0A915KGL6"/>
<protein>
    <submittedName>
        <fullName evidence="2">Uncharacterized protein</fullName>
    </submittedName>
</protein>
<sequence length="63" mass="7537">MNEEDRRSVEELRSKVGQLARDQLTDFDLLRWLQGYEYKTDQVVSLINRNCEVLRAVDICNYE</sequence>
<evidence type="ECO:0000313" key="1">
    <source>
        <dbReference type="Proteomes" id="UP000887565"/>
    </source>
</evidence>
<dbReference type="WBParaSite" id="nRc.2.0.1.t37525-RA">
    <property type="protein sequence ID" value="nRc.2.0.1.t37525-RA"/>
    <property type="gene ID" value="nRc.2.0.1.g37525"/>
</dbReference>
<accession>A0A915KGL6</accession>
<reference evidence="2" key="1">
    <citation type="submission" date="2022-11" db="UniProtKB">
        <authorList>
            <consortium name="WormBaseParasite"/>
        </authorList>
    </citation>
    <scope>IDENTIFICATION</scope>
</reference>
<proteinExistence type="predicted"/>
<evidence type="ECO:0000313" key="2">
    <source>
        <dbReference type="WBParaSite" id="nRc.2.0.1.t37525-RA"/>
    </source>
</evidence>